<dbReference type="InterPro" id="IPR051413">
    <property type="entry name" value="K/Na_HCN_channel"/>
</dbReference>
<dbReference type="AlphaFoldDB" id="A0A0V0R0P2"/>
<dbReference type="Gene3D" id="1.10.287.70">
    <property type="match status" value="1"/>
</dbReference>
<proteinExistence type="predicted"/>
<dbReference type="PANTHER" id="PTHR45689:SF5">
    <property type="entry name" value="I[[H]] CHANNEL, ISOFORM E"/>
    <property type="match status" value="1"/>
</dbReference>
<feature type="compositionally biased region" description="Low complexity" evidence="1">
    <location>
        <begin position="444"/>
        <end position="456"/>
    </location>
</feature>
<evidence type="ECO:0000313" key="5">
    <source>
        <dbReference type="Proteomes" id="UP000054937"/>
    </source>
</evidence>
<dbReference type="InterPro" id="IPR000595">
    <property type="entry name" value="cNMP-bd_dom"/>
</dbReference>
<sequence>MEKIEERMNLKGNKVYFYEVVKLMSYALMLCHIVGSLYFFLAVIEQEQFDSENTWVQELNLESSPVRHQYIESYYWALATMTLIGTKGSTEIETAFCIIMLSWTIGIFAAILSTVSNVYQEQQAKYKDFKKDRDILNSFFEINNLPNDLQGQLQNYLKYKNQGHSEMQANVNFQHLISTFPANLQNLVREKRYSHLIQQFSLLTKNFSQKTIKVLIENLNEEYFMPGQMINKKDEQQKDAKLYLVVNGNAEAVQITHKNCYSSLKLYEPGDFFGQEQFFANQPPIYYIRSSEGSYTTCISIKQSAFIKIISQQGYEEDREKFYIIKDQLKFQDISQLLNNECYLCNQERHSEKNCNLLFYNPNKVNFLAKLSFSHINERNENFLRMGKKFQLLKSLDGLQKYQQFILQDPNLRKYLKILQEYQRILEDQLEQDSIQKFSEQDQSSFEIDNSSSSSDFFDELQQENSGDFERIQSKFIIGDQFGLLAQHKKNESNQSISVVHSQNYNNKQNLSKLENEMDLNGFKNKSKKNMTFKNELNDSFGDVNSQQQQQKNEISPFIIKIQKTKSEEENIIVANQLYQKEQFSNNENQQQQLQQNQQLQKSKQYKKWQSHFKAALSKHLKFVKNLQNEELEIQFNLGLFSKGYQNSLISLNQRNSHLTQKSNSSKVNSQSLSVTNNQQAEERVINSKTSIQEMDENSFSLKSSKSKVSGILKNSLNSKNSQKSKKHKKKKQSQDTYKENGKQKEEIKISLKSHNNFLNDPNYNQLKNYGQFDVSPQNYDSSKNVKNSQDQKEGPRKVTYSTKCLNFGENDNYSKKNIKNKMSSFFIQHSPASQKDRYYFNNKEINNSILQNESQRQQVNNKKNYNFVQKGSYSQKNLFQDSEKDNFSFKYLASRRNAVDKSNIVQNSPYGQFNSNLRHVEEMIKELYFEFQKSQNIQLEKLNENQIAIDQGLHQNEFFIDLDKMMEYQYYFVHNNYTQTLMSYKEAILRKVKRNVIIEKKQPRKKNRGDTKNFMGSNPFKEKNYKF</sequence>
<dbReference type="InterPro" id="IPR014710">
    <property type="entry name" value="RmlC-like_jellyroll"/>
</dbReference>
<feature type="compositionally biased region" description="Low complexity" evidence="1">
    <location>
        <begin position="660"/>
        <end position="676"/>
    </location>
</feature>
<feature type="compositionally biased region" description="Basic and acidic residues" evidence="1">
    <location>
        <begin position="733"/>
        <end position="750"/>
    </location>
</feature>
<comment type="caution">
    <text evidence="4">The sequence shown here is derived from an EMBL/GenBank/DDBJ whole genome shotgun (WGS) entry which is preliminary data.</text>
</comment>
<keyword evidence="2" id="KW-0812">Transmembrane</keyword>
<keyword evidence="2" id="KW-0472">Membrane</keyword>
<feature type="compositionally biased region" description="Polar residues" evidence="1">
    <location>
        <begin position="753"/>
        <end position="789"/>
    </location>
</feature>
<feature type="domain" description="Cyclic nucleotide-binding" evidence="3">
    <location>
        <begin position="203"/>
        <end position="310"/>
    </location>
</feature>
<dbReference type="PANTHER" id="PTHR45689">
    <property type="entry name" value="I[[H]] CHANNEL, ISOFORM E"/>
    <property type="match status" value="1"/>
</dbReference>
<organism evidence="4 5">
    <name type="scientific">Pseudocohnilembus persalinus</name>
    <name type="common">Ciliate</name>
    <dbReference type="NCBI Taxonomy" id="266149"/>
    <lineage>
        <taxon>Eukaryota</taxon>
        <taxon>Sar</taxon>
        <taxon>Alveolata</taxon>
        <taxon>Ciliophora</taxon>
        <taxon>Intramacronucleata</taxon>
        <taxon>Oligohymenophorea</taxon>
        <taxon>Scuticociliatia</taxon>
        <taxon>Philasterida</taxon>
        <taxon>Pseudocohnilembidae</taxon>
        <taxon>Pseudocohnilembus</taxon>
    </lineage>
</organism>
<dbReference type="GO" id="GO:0005249">
    <property type="term" value="F:voltage-gated potassium channel activity"/>
    <property type="evidence" value="ECO:0007669"/>
    <property type="project" value="TreeGrafter"/>
</dbReference>
<evidence type="ECO:0000313" key="4">
    <source>
        <dbReference type="EMBL" id="KRX08143.1"/>
    </source>
</evidence>
<dbReference type="GO" id="GO:0098855">
    <property type="term" value="C:HCN channel complex"/>
    <property type="evidence" value="ECO:0007669"/>
    <property type="project" value="TreeGrafter"/>
</dbReference>
<protein>
    <submittedName>
        <fullName evidence="4">Cyclic nucleotide-binding protein</fullName>
    </submittedName>
</protein>
<feature type="transmembrane region" description="Helical" evidence="2">
    <location>
        <begin position="23"/>
        <end position="44"/>
    </location>
</feature>
<dbReference type="SUPFAM" id="SSF51206">
    <property type="entry name" value="cAMP-binding domain-like"/>
    <property type="match status" value="1"/>
</dbReference>
<dbReference type="GO" id="GO:0003254">
    <property type="term" value="P:regulation of membrane depolarization"/>
    <property type="evidence" value="ECO:0007669"/>
    <property type="project" value="TreeGrafter"/>
</dbReference>
<evidence type="ECO:0000259" key="3">
    <source>
        <dbReference type="PROSITE" id="PS50042"/>
    </source>
</evidence>
<dbReference type="OrthoDB" id="291151at2759"/>
<dbReference type="CDD" id="cd00038">
    <property type="entry name" value="CAP_ED"/>
    <property type="match status" value="1"/>
</dbReference>
<evidence type="ECO:0000256" key="1">
    <source>
        <dbReference type="SAM" id="MobiDB-lite"/>
    </source>
</evidence>
<dbReference type="Pfam" id="PF00027">
    <property type="entry name" value="cNMP_binding"/>
    <property type="match status" value="1"/>
</dbReference>
<feature type="region of interest" description="Disordered" evidence="1">
    <location>
        <begin position="658"/>
        <end position="692"/>
    </location>
</feature>
<dbReference type="GO" id="GO:0035725">
    <property type="term" value="P:sodium ion transmembrane transport"/>
    <property type="evidence" value="ECO:0007669"/>
    <property type="project" value="TreeGrafter"/>
</dbReference>
<dbReference type="EMBL" id="LDAU01000073">
    <property type="protein sequence ID" value="KRX08143.1"/>
    <property type="molecule type" value="Genomic_DNA"/>
</dbReference>
<accession>A0A0V0R0P2</accession>
<evidence type="ECO:0000256" key="2">
    <source>
        <dbReference type="SAM" id="Phobius"/>
    </source>
</evidence>
<dbReference type="PROSITE" id="PS50042">
    <property type="entry name" value="CNMP_BINDING_3"/>
    <property type="match status" value="1"/>
</dbReference>
<gene>
    <name evidence="4" type="ORF">PPERSA_01688</name>
</gene>
<feature type="region of interest" description="Disordered" evidence="1">
    <location>
        <begin position="715"/>
        <end position="798"/>
    </location>
</feature>
<keyword evidence="5" id="KW-1185">Reference proteome</keyword>
<dbReference type="Gene3D" id="2.60.120.10">
    <property type="entry name" value="Jelly Rolls"/>
    <property type="match status" value="1"/>
</dbReference>
<reference evidence="4 5" key="1">
    <citation type="journal article" date="2015" name="Sci. Rep.">
        <title>Genome of the facultative scuticociliatosis pathogen Pseudocohnilembus persalinus provides insight into its virulence through horizontal gene transfer.</title>
        <authorList>
            <person name="Xiong J."/>
            <person name="Wang G."/>
            <person name="Cheng J."/>
            <person name="Tian M."/>
            <person name="Pan X."/>
            <person name="Warren A."/>
            <person name="Jiang C."/>
            <person name="Yuan D."/>
            <person name="Miao W."/>
        </authorList>
    </citation>
    <scope>NUCLEOTIDE SEQUENCE [LARGE SCALE GENOMIC DNA]</scope>
    <source>
        <strain evidence="4">36N120E</strain>
    </source>
</reference>
<dbReference type="InterPro" id="IPR018490">
    <property type="entry name" value="cNMP-bd_dom_sf"/>
</dbReference>
<dbReference type="SUPFAM" id="SSF81324">
    <property type="entry name" value="Voltage-gated potassium channels"/>
    <property type="match status" value="1"/>
</dbReference>
<dbReference type="InParanoid" id="A0A0V0R0P2"/>
<dbReference type="Proteomes" id="UP000054937">
    <property type="component" value="Unassembled WGS sequence"/>
</dbReference>
<feature type="compositionally biased region" description="Basic residues" evidence="1">
    <location>
        <begin position="723"/>
        <end position="732"/>
    </location>
</feature>
<keyword evidence="2" id="KW-1133">Transmembrane helix</keyword>
<feature type="region of interest" description="Disordered" evidence="1">
    <location>
        <begin position="441"/>
        <end position="460"/>
    </location>
</feature>
<name>A0A0V0R0P2_PSEPJ</name>